<dbReference type="PRINTS" id="PR00263">
    <property type="entry name" value="HBGFFGF"/>
</dbReference>
<name>A0ABN8SPK9_9CNID</name>
<gene>
    <name evidence="3" type="ORF">PEVE_00024182</name>
</gene>
<sequence length="130" mass="14982">RRRILYCVNGQYLEIADNGHVRGTSDKRSPYAVLELAPVARDLIHIKGVHTGFYLAVNKHGHVYTTETINEECIFREKLTRNFYDKYCSYKHSQKDLALGVMRTGAAVIASKMTGSYKEYENQFITKKLF</sequence>
<dbReference type="InterPro" id="IPR002209">
    <property type="entry name" value="Fibroblast_GF_fam"/>
</dbReference>
<comment type="caution">
    <text evidence="3">The sequence shown here is derived from an EMBL/GenBank/DDBJ whole genome shotgun (WGS) entry which is preliminary data.</text>
</comment>
<dbReference type="Proteomes" id="UP001159427">
    <property type="component" value="Unassembled WGS sequence"/>
</dbReference>
<accession>A0ABN8SPK9</accession>
<keyword evidence="4" id="KW-1185">Reference proteome</keyword>
<dbReference type="Gene3D" id="2.80.10.50">
    <property type="match status" value="1"/>
</dbReference>
<evidence type="ECO:0000313" key="3">
    <source>
        <dbReference type="EMBL" id="CAH3192591.1"/>
    </source>
</evidence>
<dbReference type="PRINTS" id="PR00262">
    <property type="entry name" value="IL1HBGF"/>
</dbReference>
<feature type="non-terminal residue" evidence="3">
    <location>
        <position position="1"/>
    </location>
</feature>
<dbReference type="SMART" id="SM00442">
    <property type="entry name" value="FGF"/>
    <property type="match status" value="1"/>
</dbReference>
<reference evidence="3 4" key="1">
    <citation type="submission" date="2022-05" db="EMBL/GenBank/DDBJ databases">
        <authorList>
            <consortium name="Genoscope - CEA"/>
            <person name="William W."/>
        </authorList>
    </citation>
    <scope>NUCLEOTIDE SEQUENCE [LARGE SCALE GENOMIC DNA]</scope>
</reference>
<evidence type="ECO:0000313" key="4">
    <source>
        <dbReference type="Proteomes" id="UP001159427"/>
    </source>
</evidence>
<dbReference type="InterPro" id="IPR008996">
    <property type="entry name" value="IL1/FGF"/>
</dbReference>
<evidence type="ECO:0000256" key="1">
    <source>
        <dbReference type="ARBA" id="ARBA00007936"/>
    </source>
</evidence>
<dbReference type="InterPro" id="IPR056378">
    <property type="entry name" value="Let-756-like_FGF"/>
</dbReference>
<dbReference type="SUPFAM" id="SSF50353">
    <property type="entry name" value="Cytokine"/>
    <property type="match status" value="1"/>
</dbReference>
<dbReference type="EMBL" id="CALNXI010003227">
    <property type="protein sequence ID" value="CAH3192591.1"/>
    <property type="molecule type" value="Genomic_DNA"/>
</dbReference>
<evidence type="ECO:0000256" key="2">
    <source>
        <dbReference type="RuleBase" id="RU049442"/>
    </source>
</evidence>
<dbReference type="PANTHER" id="PTHR11486">
    <property type="entry name" value="FIBROBLAST GROWTH FACTOR"/>
    <property type="match status" value="1"/>
</dbReference>
<protein>
    <recommendedName>
        <fullName evidence="2">Fibroblast growth factor</fullName>
        <shortName evidence="2">FGF</shortName>
    </recommendedName>
</protein>
<dbReference type="Pfam" id="PF00167">
    <property type="entry name" value="FGF"/>
    <property type="match status" value="1"/>
</dbReference>
<comment type="similarity">
    <text evidence="1 2">Belongs to the heparin-binding growth factors family.</text>
</comment>
<dbReference type="CDD" id="cd00058">
    <property type="entry name" value="beta-trefoil_FGF"/>
    <property type="match status" value="1"/>
</dbReference>
<organism evidence="3 4">
    <name type="scientific">Porites evermanni</name>
    <dbReference type="NCBI Taxonomy" id="104178"/>
    <lineage>
        <taxon>Eukaryota</taxon>
        <taxon>Metazoa</taxon>
        <taxon>Cnidaria</taxon>
        <taxon>Anthozoa</taxon>
        <taxon>Hexacorallia</taxon>
        <taxon>Scleractinia</taxon>
        <taxon>Fungiina</taxon>
        <taxon>Poritidae</taxon>
        <taxon>Porites</taxon>
    </lineage>
</organism>
<proteinExistence type="inferred from homology"/>